<keyword evidence="7" id="KW-0238">DNA-binding</keyword>
<dbReference type="PANTHER" id="PTHR46213:SF13">
    <property type="entry name" value="DEMETER-LIKE PROTEIN 2-RELATED"/>
    <property type="match status" value="1"/>
</dbReference>
<dbReference type="Gene3D" id="1.10.1670.10">
    <property type="entry name" value="Helix-hairpin-Helix base-excision DNA repair enzymes (C-terminal)"/>
    <property type="match status" value="1"/>
</dbReference>
<evidence type="ECO:0000256" key="8">
    <source>
        <dbReference type="ARBA" id="ARBA00023242"/>
    </source>
</evidence>
<comment type="caution">
    <text evidence="10">The sequence shown here is derived from an EMBL/GenBank/DDBJ whole genome shotgun (WGS) entry which is preliminary data.</text>
</comment>
<comment type="subcellular location">
    <subcellularLocation>
        <location evidence="2">Nucleus</location>
    </subcellularLocation>
</comment>
<dbReference type="SUPFAM" id="SSF48150">
    <property type="entry name" value="DNA-glycosylase"/>
    <property type="match status" value="1"/>
</dbReference>
<dbReference type="PANTHER" id="PTHR46213">
    <property type="entry name" value="TRANSCRIPTIONAL ACTIVATOR DEMETER"/>
    <property type="match status" value="1"/>
</dbReference>
<dbReference type="InterPro" id="IPR023170">
    <property type="entry name" value="HhH_base_excis_C"/>
</dbReference>
<keyword evidence="11" id="KW-1185">Reference proteome</keyword>
<keyword evidence="4" id="KW-0479">Metal-binding</keyword>
<dbReference type="SMART" id="SM00525">
    <property type="entry name" value="FES"/>
    <property type="match status" value="1"/>
</dbReference>
<gene>
    <name evidence="10" type="ORF">RHSIM_Rhsim02G0166200</name>
</gene>
<protein>
    <recommendedName>
        <fullName evidence="9">HhH-GPD domain-containing protein</fullName>
    </recommendedName>
</protein>
<evidence type="ECO:0000256" key="4">
    <source>
        <dbReference type="ARBA" id="ARBA00022723"/>
    </source>
</evidence>
<dbReference type="OrthoDB" id="5607at2759"/>
<dbReference type="EMBL" id="WJXA01000002">
    <property type="protein sequence ID" value="KAF7150723.1"/>
    <property type="molecule type" value="Genomic_DNA"/>
</dbReference>
<dbReference type="GO" id="GO:0019104">
    <property type="term" value="F:DNA N-glycosylase activity"/>
    <property type="evidence" value="ECO:0007669"/>
    <property type="project" value="InterPro"/>
</dbReference>
<proteinExistence type="inferred from homology"/>
<evidence type="ECO:0000259" key="9">
    <source>
        <dbReference type="SMART" id="SM00478"/>
    </source>
</evidence>
<dbReference type="GO" id="GO:0141166">
    <property type="term" value="P:chromosomal 5-methylcytosine DNA demethylation pathway"/>
    <property type="evidence" value="ECO:0007669"/>
    <property type="project" value="InterPro"/>
</dbReference>
<comment type="cofactor">
    <cofactor evidence="1">
        <name>[4Fe-4S] cluster</name>
        <dbReference type="ChEBI" id="CHEBI:49883"/>
    </cofactor>
</comment>
<evidence type="ECO:0000313" key="10">
    <source>
        <dbReference type="EMBL" id="KAF7150723.1"/>
    </source>
</evidence>
<dbReference type="AlphaFoldDB" id="A0A834HCT2"/>
<dbReference type="InterPro" id="IPR028925">
    <property type="entry name" value="RRM_DME"/>
</dbReference>
<dbReference type="Gene3D" id="1.10.340.30">
    <property type="entry name" value="Hypothetical protein, domain 2"/>
    <property type="match status" value="1"/>
</dbReference>
<accession>A0A834HCT2</accession>
<dbReference type="Pfam" id="PF15628">
    <property type="entry name" value="RRM_DME"/>
    <property type="match status" value="1"/>
</dbReference>
<evidence type="ECO:0000256" key="1">
    <source>
        <dbReference type="ARBA" id="ARBA00001966"/>
    </source>
</evidence>
<dbReference type="GO" id="GO:0035514">
    <property type="term" value="F:DNA demethylase activity"/>
    <property type="evidence" value="ECO:0007669"/>
    <property type="project" value="InterPro"/>
</dbReference>
<dbReference type="InterPro" id="IPR003651">
    <property type="entry name" value="Endonuclease3_FeS-loop_motif"/>
</dbReference>
<evidence type="ECO:0000256" key="3">
    <source>
        <dbReference type="ARBA" id="ARBA00005646"/>
    </source>
</evidence>
<reference evidence="10" key="1">
    <citation type="submission" date="2019-11" db="EMBL/GenBank/DDBJ databases">
        <authorList>
            <person name="Liu Y."/>
            <person name="Hou J."/>
            <person name="Li T.-Q."/>
            <person name="Guan C.-H."/>
            <person name="Wu X."/>
            <person name="Wu H.-Z."/>
            <person name="Ling F."/>
            <person name="Zhang R."/>
            <person name="Shi X.-G."/>
            <person name="Ren J.-P."/>
            <person name="Chen E.-F."/>
            <person name="Sun J.-M."/>
        </authorList>
    </citation>
    <scope>NUCLEOTIDE SEQUENCE</scope>
    <source>
        <strain evidence="10">Adult_tree_wgs_1</strain>
        <tissue evidence="10">Leaves</tissue>
    </source>
</reference>
<dbReference type="SMART" id="SM00478">
    <property type="entry name" value="ENDO3c"/>
    <property type="match status" value="1"/>
</dbReference>
<keyword evidence="6" id="KW-0411">Iron-sulfur</keyword>
<evidence type="ECO:0000256" key="6">
    <source>
        <dbReference type="ARBA" id="ARBA00023014"/>
    </source>
</evidence>
<evidence type="ECO:0000313" key="11">
    <source>
        <dbReference type="Proteomes" id="UP000626092"/>
    </source>
</evidence>
<dbReference type="Proteomes" id="UP000626092">
    <property type="component" value="Unassembled WGS sequence"/>
</dbReference>
<sequence>MVRIPTVSVLRFACDRNTSVLAIVLIKIILLIAGDKQSRFSDNRCLYKKVVDHRKYGPRVLGEANIKRMLESVTHDYAPSKRKLCMDVETAFEPIQQSTAKSCKRSLDFTLENLEVEDQATPFNENRSGYDTKSLQVYKRRRRKVTACSNLQSVVNKKDGSRDMQPEELIDFAVQRTEHPEMSSGCDELGVNESTPNMKDNLKVKLEIRERWLQQERKLLRPRVESFIAQMRRVQGDRRYLPWKGSVVDSVVGAFLTQNVDDSSSSSAFMSLAAKYPRRIVDKNKPPQKNFASSTSKALKGTQASSAVNLDCVEWNKVRSVSVREISKVIKERGMNNKLAQRIKKCLDRIASERKGIDLEWLRTAESDKAKKYLMSIQGLGLKSVECVRLLALKHLAFPVDTNVVRIVVRLGWVPIEPLPEGIQMHLLKKFPKANSIHEYLWPILEDTFDHETMYELHYQLITFGKVFCTKKKPNCNACPMRVECEHFKSESARNTLTGLQERRTSCSKSLITSVESKVDCEQTCERDIEDLVVDTSKAIGKTQKAASVSALGKRRTEHVVYELPNSHPVLILYSDFLYALHKFIHDILPIVEGADTSECESRKAELNNVSSLCKKTAKQDREMVSGTLLIPWQRAVRGSFPLNGTYFQTNEVFADDESSRSPINVPWESIRNLTKKTLYCGTSLRTMMRGGSAEKIQQCFGEGMK</sequence>
<dbReference type="GO" id="GO:0046872">
    <property type="term" value="F:metal ion binding"/>
    <property type="evidence" value="ECO:0007669"/>
    <property type="project" value="UniProtKB-KW"/>
</dbReference>
<evidence type="ECO:0000256" key="5">
    <source>
        <dbReference type="ARBA" id="ARBA00023004"/>
    </source>
</evidence>
<dbReference type="GO" id="GO:0005634">
    <property type="term" value="C:nucleus"/>
    <property type="evidence" value="ECO:0007669"/>
    <property type="project" value="UniProtKB-SubCell"/>
</dbReference>
<feature type="domain" description="HhH-GPD" evidence="9">
    <location>
        <begin position="256"/>
        <end position="467"/>
    </location>
</feature>
<dbReference type="InterPro" id="IPR011257">
    <property type="entry name" value="DNA_glycosylase"/>
</dbReference>
<comment type="similarity">
    <text evidence="3">Belongs to the DNA glycosylase family. DEMETER subfamily.</text>
</comment>
<dbReference type="GO" id="GO:0003677">
    <property type="term" value="F:DNA binding"/>
    <property type="evidence" value="ECO:0007669"/>
    <property type="project" value="UniProtKB-KW"/>
</dbReference>
<dbReference type="InterPro" id="IPR003265">
    <property type="entry name" value="HhH-GPD_domain"/>
</dbReference>
<keyword evidence="5" id="KW-0408">Iron</keyword>
<evidence type="ECO:0000256" key="2">
    <source>
        <dbReference type="ARBA" id="ARBA00004123"/>
    </source>
</evidence>
<evidence type="ECO:0000256" key="7">
    <source>
        <dbReference type="ARBA" id="ARBA00023125"/>
    </source>
</evidence>
<dbReference type="InterPro" id="IPR044811">
    <property type="entry name" value="DME/ROS1"/>
</dbReference>
<dbReference type="GO" id="GO:0006284">
    <property type="term" value="P:base-excision repair"/>
    <property type="evidence" value="ECO:0007669"/>
    <property type="project" value="InterPro"/>
</dbReference>
<organism evidence="10 11">
    <name type="scientific">Rhododendron simsii</name>
    <name type="common">Sims's rhododendron</name>
    <dbReference type="NCBI Taxonomy" id="118357"/>
    <lineage>
        <taxon>Eukaryota</taxon>
        <taxon>Viridiplantae</taxon>
        <taxon>Streptophyta</taxon>
        <taxon>Embryophyta</taxon>
        <taxon>Tracheophyta</taxon>
        <taxon>Spermatophyta</taxon>
        <taxon>Magnoliopsida</taxon>
        <taxon>eudicotyledons</taxon>
        <taxon>Gunneridae</taxon>
        <taxon>Pentapetalae</taxon>
        <taxon>asterids</taxon>
        <taxon>Ericales</taxon>
        <taxon>Ericaceae</taxon>
        <taxon>Ericoideae</taxon>
        <taxon>Rhodoreae</taxon>
        <taxon>Rhododendron</taxon>
    </lineage>
</organism>
<dbReference type="GO" id="GO:0051539">
    <property type="term" value="F:4 iron, 4 sulfur cluster binding"/>
    <property type="evidence" value="ECO:0007669"/>
    <property type="project" value="InterPro"/>
</dbReference>
<keyword evidence="8" id="KW-0539">Nucleus</keyword>
<dbReference type="CDD" id="cd00056">
    <property type="entry name" value="ENDO3c"/>
    <property type="match status" value="1"/>
</dbReference>
<name>A0A834HCT2_RHOSS</name>